<reference evidence="1" key="1">
    <citation type="journal article" date="2015" name="Nature">
        <title>Complex archaea that bridge the gap between prokaryotes and eukaryotes.</title>
        <authorList>
            <person name="Spang A."/>
            <person name="Saw J.H."/>
            <person name="Jorgensen S.L."/>
            <person name="Zaremba-Niedzwiedzka K."/>
            <person name="Martijn J."/>
            <person name="Lind A.E."/>
            <person name="van Eijk R."/>
            <person name="Schleper C."/>
            <person name="Guy L."/>
            <person name="Ettema T.J."/>
        </authorList>
    </citation>
    <scope>NUCLEOTIDE SEQUENCE</scope>
</reference>
<protein>
    <recommendedName>
        <fullName evidence="2">Methyltransferase type 11 domain-containing protein</fullName>
    </recommendedName>
</protein>
<dbReference type="CDD" id="cd02440">
    <property type="entry name" value="AdoMet_MTases"/>
    <property type="match status" value="1"/>
</dbReference>
<dbReference type="Gene3D" id="3.40.50.150">
    <property type="entry name" value="Vaccinia Virus protein VP39"/>
    <property type="match status" value="1"/>
</dbReference>
<evidence type="ECO:0008006" key="2">
    <source>
        <dbReference type="Google" id="ProtNLM"/>
    </source>
</evidence>
<comment type="caution">
    <text evidence="1">The sequence shown here is derived from an EMBL/GenBank/DDBJ whole genome shotgun (WGS) entry which is preliminary data.</text>
</comment>
<organism evidence="1">
    <name type="scientific">marine sediment metagenome</name>
    <dbReference type="NCBI Taxonomy" id="412755"/>
    <lineage>
        <taxon>unclassified sequences</taxon>
        <taxon>metagenomes</taxon>
        <taxon>ecological metagenomes</taxon>
    </lineage>
</organism>
<evidence type="ECO:0000313" key="1">
    <source>
        <dbReference type="EMBL" id="KKN22952.1"/>
    </source>
</evidence>
<dbReference type="Pfam" id="PF13489">
    <property type="entry name" value="Methyltransf_23"/>
    <property type="match status" value="1"/>
</dbReference>
<accession>A0A0F9PEP4</accession>
<sequence>MTLLGGDYQTAVRMSAKLAAIPLPKDMTGMRVLDVGCDFGAFCKLASDRGAREVVGVDRGRIVRGKGFVDLVAHNTAQGWERCTFVEADLGVEWPDLGSFELVLCFSLYHHWYGQCADHYLIWQWLAQHTAADGLLLWEGPFSSLDGTARQVTQRVGDYNRNAILAAAEQFFDIEVVGPAQHRANREVWRGFLRRMDVITSMRDVEERRRESLGRVQRTADARGVRDDGVVAVRRHTELAAEVARRDEAEQLRGAEALTRTPAAGNGTRHQNRTASVVARKVRTAGRRHKKRPPGAGCTHRNQLLGISDAVSSEILDRQRDKERRQDLLYPYHALILGGGQGVWDEVLAWEEMYGGRWDGLVVAANDVGSHWPRALDHWVTLHPNRLISWIAIRKSYGFVDGFETWGRRKLNAIDHYIQPWAGGSSGMLAVQVARQLGCTRGILCGIPMTPSPHFIESTVHPGTKNWNEVAGHWRSWARHMNRMTGWVRSMSGRTADVLGVPDVDWLLSEEECV</sequence>
<dbReference type="EMBL" id="LAZR01003016">
    <property type="protein sequence ID" value="KKN22952.1"/>
    <property type="molecule type" value="Genomic_DNA"/>
</dbReference>
<name>A0A0F9PEP4_9ZZZZ</name>
<dbReference type="AlphaFoldDB" id="A0A0F9PEP4"/>
<dbReference type="InterPro" id="IPR029063">
    <property type="entry name" value="SAM-dependent_MTases_sf"/>
</dbReference>
<dbReference type="SUPFAM" id="SSF53335">
    <property type="entry name" value="S-adenosyl-L-methionine-dependent methyltransferases"/>
    <property type="match status" value="1"/>
</dbReference>
<gene>
    <name evidence="1" type="ORF">LCGC14_0909950</name>
</gene>
<proteinExistence type="predicted"/>